<dbReference type="AlphaFoldDB" id="A0A5B7IY06"/>
<reference evidence="1 2" key="1">
    <citation type="submission" date="2019-05" db="EMBL/GenBank/DDBJ databases">
        <title>Another draft genome of Portunus trituberculatus and its Hox gene families provides insights of decapod evolution.</title>
        <authorList>
            <person name="Jeong J.-H."/>
            <person name="Song I."/>
            <person name="Kim S."/>
            <person name="Choi T."/>
            <person name="Kim D."/>
            <person name="Ryu S."/>
            <person name="Kim W."/>
        </authorList>
    </citation>
    <scope>NUCLEOTIDE SEQUENCE [LARGE SCALE GENOMIC DNA]</scope>
    <source>
        <tissue evidence="1">Muscle</tissue>
    </source>
</reference>
<name>A0A5B7IY06_PORTR</name>
<proteinExistence type="predicted"/>
<keyword evidence="2" id="KW-1185">Reference proteome</keyword>
<sequence length="76" mass="8436">MPGTTEQQPTRCSPASQADEEKKLQDAFFLSLPLFSLNIESAKKISSERHDLDAPIFAFRPTVPPAYLPSSPFKNV</sequence>
<gene>
    <name evidence="1" type="ORF">E2C01_081974</name>
</gene>
<dbReference type="EMBL" id="VSRR010073549">
    <property type="protein sequence ID" value="MPC87123.1"/>
    <property type="molecule type" value="Genomic_DNA"/>
</dbReference>
<organism evidence="1 2">
    <name type="scientific">Portunus trituberculatus</name>
    <name type="common">Swimming crab</name>
    <name type="synonym">Neptunus trituberculatus</name>
    <dbReference type="NCBI Taxonomy" id="210409"/>
    <lineage>
        <taxon>Eukaryota</taxon>
        <taxon>Metazoa</taxon>
        <taxon>Ecdysozoa</taxon>
        <taxon>Arthropoda</taxon>
        <taxon>Crustacea</taxon>
        <taxon>Multicrustacea</taxon>
        <taxon>Malacostraca</taxon>
        <taxon>Eumalacostraca</taxon>
        <taxon>Eucarida</taxon>
        <taxon>Decapoda</taxon>
        <taxon>Pleocyemata</taxon>
        <taxon>Brachyura</taxon>
        <taxon>Eubrachyura</taxon>
        <taxon>Portunoidea</taxon>
        <taxon>Portunidae</taxon>
        <taxon>Portuninae</taxon>
        <taxon>Portunus</taxon>
    </lineage>
</organism>
<evidence type="ECO:0000313" key="2">
    <source>
        <dbReference type="Proteomes" id="UP000324222"/>
    </source>
</evidence>
<dbReference type="Proteomes" id="UP000324222">
    <property type="component" value="Unassembled WGS sequence"/>
</dbReference>
<evidence type="ECO:0000313" key="1">
    <source>
        <dbReference type="EMBL" id="MPC87123.1"/>
    </source>
</evidence>
<accession>A0A5B7IY06</accession>
<protein>
    <submittedName>
        <fullName evidence="1">Uncharacterized protein</fullName>
    </submittedName>
</protein>
<comment type="caution">
    <text evidence="1">The sequence shown here is derived from an EMBL/GenBank/DDBJ whole genome shotgun (WGS) entry which is preliminary data.</text>
</comment>